<sequence length="443" mass="48552">MSWLKARDWSSGVEYSSLLNSGLRAITGRRPSFPTGTNSSSRRNSTAILSTPPSRDDDSGSSKVNPSARHNRRSSIISLSSKLLTRARSSPQRKGSATEGSPTPRPARKERKGPANGGEKTVKPRPSSMFVHASYQIPDLWPVRKGRFSSFSPAASDTYTFEEELEGPEYDESVDPFSSAPNAKSYILDIRALDMPPTQPPSSHACSPSPSPRAPAVLSSSPILSPEDRASFLSLAPPTPDTSSPSPSRVRTPPPRRARPVSAQTMPALRMGLSSFSSVPSSRRDSVHYGYDAATDDLHDSDDVYSPYPDPPPYYSSHPHSHPHPRDNDAGVVRRAPWMLEEDEFETSPVDCVPQYHRDGDAIEIEEVSMLDLSDGEEDYDDYDGVLHERERLAGQLRVGLGLGRGRGLDGAPAEWVRGGAAGEEEDWRRFHVEVLQTLRPVL</sequence>
<feature type="compositionally biased region" description="Low complexity" evidence="1">
    <location>
        <begin position="241"/>
        <end position="251"/>
    </location>
</feature>
<keyword evidence="3" id="KW-1185">Reference proteome</keyword>
<feature type="region of interest" description="Disordered" evidence="1">
    <location>
        <begin position="188"/>
        <end position="266"/>
    </location>
</feature>
<evidence type="ECO:0000313" key="2">
    <source>
        <dbReference type="EMBL" id="EIW83727.1"/>
    </source>
</evidence>
<feature type="compositionally biased region" description="Acidic residues" evidence="1">
    <location>
        <begin position="160"/>
        <end position="174"/>
    </location>
</feature>
<organism evidence="2 3">
    <name type="scientific">Coniophora puteana (strain RWD-64-598)</name>
    <name type="common">Brown rot fungus</name>
    <dbReference type="NCBI Taxonomy" id="741705"/>
    <lineage>
        <taxon>Eukaryota</taxon>
        <taxon>Fungi</taxon>
        <taxon>Dikarya</taxon>
        <taxon>Basidiomycota</taxon>
        <taxon>Agaricomycotina</taxon>
        <taxon>Agaricomycetes</taxon>
        <taxon>Agaricomycetidae</taxon>
        <taxon>Boletales</taxon>
        <taxon>Coniophorineae</taxon>
        <taxon>Coniophoraceae</taxon>
        <taxon>Coniophora</taxon>
    </lineage>
</organism>
<feature type="compositionally biased region" description="Polar residues" evidence="1">
    <location>
        <begin position="87"/>
        <end position="101"/>
    </location>
</feature>
<feature type="region of interest" description="Disordered" evidence="1">
    <location>
        <begin position="159"/>
        <end position="178"/>
    </location>
</feature>
<protein>
    <submittedName>
        <fullName evidence="2">Uncharacterized protein</fullName>
    </submittedName>
</protein>
<dbReference type="GeneID" id="19210073"/>
<dbReference type="Proteomes" id="UP000053558">
    <property type="component" value="Unassembled WGS sequence"/>
</dbReference>
<gene>
    <name evidence="2" type="ORF">CONPUDRAFT_80355</name>
</gene>
<name>A0A5M3MXK3_CONPW</name>
<dbReference type="AlphaFoldDB" id="A0A5M3MXK3"/>
<reference evidence="3" key="1">
    <citation type="journal article" date="2012" name="Science">
        <title>The Paleozoic origin of enzymatic lignin decomposition reconstructed from 31 fungal genomes.</title>
        <authorList>
            <person name="Floudas D."/>
            <person name="Binder M."/>
            <person name="Riley R."/>
            <person name="Barry K."/>
            <person name="Blanchette R.A."/>
            <person name="Henrissat B."/>
            <person name="Martinez A.T."/>
            <person name="Otillar R."/>
            <person name="Spatafora J.W."/>
            <person name="Yadav J.S."/>
            <person name="Aerts A."/>
            <person name="Benoit I."/>
            <person name="Boyd A."/>
            <person name="Carlson A."/>
            <person name="Copeland A."/>
            <person name="Coutinho P.M."/>
            <person name="de Vries R.P."/>
            <person name="Ferreira P."/>
            <person name="Findley K."/>
            <person name="Foster B."/>
            <person name="Gaskell J."/>
            <person name="Glotzer D."/>
            <person name="Gorecki P."/>
            <person name="Heitman J."/>
            <person name="Hesse C."/>
            <person name="Hori C."/>
            <person name="Igarashi K."/>
            <person name="Jurgens J.A."/>
            <person name="Kallen N."/>
            <person name="Kersten P."/>
            <person name="Kohler A."/>
            <person name="Kuees U."/>
            <person name="Kumar T.K.A."/>
            <person name="Kuo A."/>
            <person name="LaButti K."/>
            <person name="Larrondo L.F."/>
            <person name="Lindquist E."/>
            <person name="Ling A."/>
            <person name="Lombard V."/>
            <person name="Lucas S."/>
            <person name="Lundell T."/>
            <person name="Martin R."/>
            <person name="McLaughlin D.J."/>
            <person name="Morgenstern I."/>
            <person name="Morin E."/>
            <person name="Murat C."/>
            <person name="Nagy L.G."/>
            <person name="Nolan M."/>
            <person name="Ohm R.A."/>
            <person name="Patyshakuliyeva A."/>
            <person name="Rokas A."/>
            <person name="Ruiz-Duenas F.J."/>
            <person name="Sabat G."/>
            <person name="Salamov A."/>
            <person name="Samejima M."/>
            <person name="Schmutz J."/>
            <person name="Slot J.C."/>
            <person name="St John F."/>
            <person name="Stenlid J."/>
            <person name="Sun H."/>
            <person name="Sun S."/>
            <person name="Syed K."/>
            <person name="Tsang A."/>
            <person name="Wiebenga A."/>
            <person name="Young D."/>
            <person name="Pisabarro A."/>
            <person name="Eastwood D.C."/>
            <person name="Martin F."/>
            <person name="Cullen D."/>
            <person name="Grigoriev I.V."/>
            <person name="Hibbett D.S."/>
        </authorList>
    </citation>
    <scope>NUCLEOTIDE SEQUENCE [LARGE SCALE GENOMIC DNA]</scope>
    <source>
        <strain evidence="3">RWD-64-598 SS2</strain>
    </source>
</reference>
<feature type="compositionally biased region" description="Low complexity" evidence="1">
    <location>
        <begin position="37"/>
        <end position="46"/>
    </location>
</feature>
<evidence type="ECO:0000256" key="1">
    <source>
        <dbReference type="SAM" id="MobiDB-lite"/>
    </source>
</evidence>
<feature type="compositionally biased region" description="Low complexity" evidence="1">
    <location>
        <begin position="74"/>
        <end position="84"/>
    </location>
</feature>
<proteinExistence type="predicted"/>
<accession>A0A5M3MXK3</accession>
<dbReference type="RefSeq" id="XP_007765462.1">
    <property type="nucleotide sequence ID" value="XM_007767272.1"/>
</dbReference>
<feature type="region of interest" description="Disordered" evidence="1">
    <location>
        <begin position="293"/>
        <end position="330"/>
    </location>
</feature>
<comment type="caution">
    <text evidence="2">The sequence shown here is derived from an EMBL/GenBank/DDBJ whole genome shotgun (WGS) entry which is preliminary data.</text>
</comment>
<dbReference type="KEGG" id="cput:CONPUDRAFT_80355"/>
<feature type="compositionally biased region" description="Low complexity" evidence="1">
    <location>
        <begin position="201"/>
        <end position="222"/>
    </location>
</feature>
<dbReference type="EMBL" id="JH711575">
    <property type="protein sequence ID" value="EIW83727.1"/>
    <property type="molecule type" value="Genomic_DNA"/>
</dbReference>
<feature type="region of interest" description="Disordered" evidence="1">
    <location>
        <begin position="26"/>
        <end position="129"/>
    </location>
</feature>
<evidence type="ECO:0000313" key="3">
    <source>
        <dbReference type="Proteomes" id="UP000053558"/>
    </source>
</evidence>
<dbReference type="OrthoDB" id="2635882at2759"/>